<evidence type="ECO:0000313" key="1">
    <source>
        <dbReference type="EMBL" id="MDV6373670.1"/>
    </source>
</evidence>
<sequence>MPFPLIWVVGVMAVGAIKKGADAGMAFSDAKSTHEKAEVARTAAQNRFAEHMERVRQASLELEEQKHAVMDGTVKRFVELWKRQKKNVNISDKDFALKLNITPEKLEELKFSLGIQGQDVVKGVTQVAVAGMATGMGVSSAVTAFGAASTGAAITGLSGAAANSAALAWLGGGTLAAGGGGMALGAIVATGLFAAPAALAGTFIAAKKGQEALTAATKYSADVQEYCIKVHVAQVGLTGIESRMQEVGDLIKQMVVRVRSALAQCEADEAELGGAVRENNFFMAATLVKTLTELLSVPIIDADITATAASKQVVAETRRTL</sequence>
<gene>
    <name evidence="1" type="ORF">ORD21_03540</name>
</gene>
<proteinExistence type="predicted"/>
<dbReference type="EMBL" id="JAPMIV010000003">
    <property type="protein sequence ID" value="MDV6373670.1"/>
    <property type="molecule type" value="Genomic_DNA"/>
</dbReference>
<comment type="caution">
    <text evidence="1">The sequence shown here is derived from an EMBL/GenBank/DDBJ whole genome shotgun (WGS) entry which is preliminary data.</text>
</comment>
<evidence type="ECO:0000313" key="2">
    <source>
        <dbReference type="Proteomes" id="UP001276150"/>
    </source>
</evidence>
<keyword evidence="2" id="KW-1185">Reference proteome</keyword>
<protein>
    <submittedName>
        <fullName evidence="1">Uncharacterized protein</fullName>
    </submittedName>
</protein>
<accession>A0ABU4DP45</accession>
<name>A0ABU4DP45_9DEIO</name>
<dbReference type="RefSeq" id="WP_317638977.1">
    <property type="nucleotide sequence ID" value="NZ_JAPMIV010000003.1"/>
</dbReference>
<dbReference type="Proteomes" id="UP001276150">
    <property type="component" value="Unassembled WGS sequence"/>
</dbReference>
<organism evidence="1 2">
    <name type="scientific">Deinococcus arenicola</name>
    <dbReference type="NCBI Taxonomy" id="2994950"/>
    <lineage>
        <taxon>Bacteria</taxon>
        <taxon>Thermotogati</taxon>
        <taxon>Deinococcota</taxon>
        <taxon>Deinococci</taxon>
        <taxon>Deinococcales</taxon>
        <taxon>Deinococcaceae</taxon>
        <taxon>Deinococcus</taxon>
    </lineage>
</organism>
<reference evidence="1 2" key="1">
    <citation type="submission" date="2022-11" db="EMBL/GenBank/DDBJ databases">
        <title>Deinococcus ZS9-10, Low Temperature and Draught-tolerating, UV-resistant Bacteria from Continental Antarctica.</title>
        <authorList>
            <person name="Cheng L."/>
        </authorList>
    </citation>
    <scope>NUCLEOTIDE SEQUENCE [LARGE SCALE GENOMIC DNA]</scope>
    <source>
        <strain evidence="1 2">ZS9-10</strain>
    </source>
</reference>